<keyword evidence="3" id="KW-1185">Reference proteome</keyword>
<dbReference type="EMBL" id="SWKU01000008">
    <property type="protein sequence ID" value="KAF3004325.1"/>
    <property type="molecule type" value="Genomic_DNA"/>
</dbReference>
<evidence type="ECO:0000256" key="1">
    <source>
        <dbReference type="SAM" id="MobiDB-lite"/>
    </source>
</evidence>
<evidence type="ECO:0000313" key="2">
    <source>
        <dbReference type="EMBL" id="KAF3004325.1"/>
    </source>
</evidence>
<feature type="compositionally biased region" description="Basic residues" evidence="1">
    <location>
        <begin position="29"/>
        <end position="38"/>
    </location>
</feature>
<feature type="compositionally biased region" description="Low complexity" evidence="1">
    <location>
        <begin position="39"/>
        <end position="59"/>
    </location>
</feature>
<name>A0A9P4W9Q3_CURKU</name>
<accession>A0A9P4W9Q3</accession>
<sequence>MPSLAYTHMRVRARSRDRTPSPPPLAHRTSFKRPRLIRSHSSSSSSSSSSDKRPAPSSSRLERWGIWTNPHRPSHSPPPALPAATGRHDSGGPESPPPRVRRRVRRVSFAGVDDERGGLDELDCFDEERAFRHRVASLSSSRRRFVSPPPRRCSPPPLPSRAHRCCPDSDDERVRSRAWSVELRRRRERCVSEEVEARERERCCEVERERERLRERRERDWCESDEEWDSGWETEGERVVRWRRVTRTRTGMDVRRPLGGWRRA</sequence>
<comment type="caution">
    <text evidence="2">The sequence shown here is derived from an EMBL/GenBank/DDBJ whole genome shotgun (WGS) entry which is preliminary data.</text>
</comment>
<feature type="compositionally biased region" description="Pro residues" evidence="1">
    <location>
        <begin position="147"/>
        <end position="159"/>
    </location>
</feature>
<feature type="region of interest" description="Disordered" evidence="1">
    <location>
        <begin position="1"/>
        <end position="116"/>
    </location>
</feature>
<dbReference type="Proteomes" id="UP000801428">
    <property type="component" value="Unassembled WGS sequence"/>
</dbReference>
<reference evidence="2" key="1">
    <citation type="submission" date="2019-04" db="EMBL/GenBank/DDBJ databases">
        <title>Sequencing of skin fungus with MAO and IRED activity.</title>
        <authorList>
            <person name="Marsaioli A.J."/>
            <person name="Bonatto J.M.C."/>
            <person name="Reis Junior O."/>
        </authorList>
    </citation>
    <scope>NUCLEOTIDE SEQUENCE</scope>
    <source>
        <strain evidence="2">30M1</strain>
    </source>
</reference>
<protein>
    <submittedName>
        <fullName evidence="2">Uncharacterized protein</fullName>
    </submittedName>
</protein>
<dbReference type="AlphaFoldDB" id="A0A9P4W9Q3"/>
<evidence type="ECO:0000313" key="3">
    <source>
        <dbReference type="Proteomes" id="UP000801428"/>
    </source>
</evidence>
<proteinExistence type="predicted"/>
<organism evidence="2 3">
    <name type="scientific">Curvularia kusanoi</name>
    <name type="common">Cochliobolus kusanoi</name>
    <dbReference type="NCBI Taxonomy" id="90978"/>
    <lineage>
        <taxon>Eukaryota</taxon>
        <taxon>Fungi</taxon>
        <taxon>Dikarya</taxon>
        <taxon>Ascomycota</taxon>
        <taxon>Pezizomycotina</taxon>
        <taxon>Dothideomycetes</taxon>
        <taxon>Pleosporomycetidae</taxon>
        <taxon>Pleosporales</taxon>
        <taxon>Pleosporineae</taxon>
        <taxon>Pleosporaceae</taxon>
        <taxon>Curvularia</taxon>
    </lineage>
</organism>
<feature type="region of interest" description="Disordered" evidence="1">
    <location>
        <begin position="138"/>
        <end position="167"/>
    </location>
</feature>
<gene>
    <name evidence="2" type="ORF">E8E13_009382</name>
</gene>